<dbReference type="GO" id="GO:0006270">
    <property type="term" value="P:DNA replication initiation"/>
    <property type="evidence" value="ECO:0007669"/>
    <property type="project" value="TreeGrafter"/>
</dbReference>
<dbReference type="PANTHER" id="PTHR30580:SF0">
    <property type="entry name" value="PRIMOSOMAL PROTEIN N"/>
    <property type="match status" value="1"/>
</dbReference>
<dbReference type="Pfam" id="PF18074">
    <property type="entry name" value="PriA_C"/>
    <property type="match status" value="1"/>
</dbReference>
<dbReference type="InterPro" id="IPR041236">
    <property type="entry name" value="PriA_C"/>
</dbReference>
<dbReference type="GO" id="GO:0016787">
    <property type="term" value="F:hydrolase activity"/>
    <property type="evidence" value="ECO:0007669"/>
    <property type="project" value="UniProtKB-KW"/>
</dbReference>
<gene>
    <name evidence="5" type="primary">priA_46</name>
    <name evidence="5" type="ORF">SDC9_185844</name>
</gene>
<dbReference type="AlphaFoldDB" id="A0A645HHV8"/>
<evidence type="ECO:0000313" key="5">
    <source>
        <dbReference type="EMBL" id="MPN38320.1"/>
    </source>
</evidence>
<dbReference type="InterPro" id="IPR027417">
    <property type="entry name" value="P-loop_NTPase"/>
</dbReference>
<dbReference type="GO" id="GO:0006302">
    <property type="term" value="P:double-strand break repair"/>
    <property type="evidence" value="ECO:0007669"/>
    <property type="project" value="TreeGrafter"/>
</dbReference>
<organism evidence="5">
    <name type="scientific">bioreactor metagenome</name>
    <dbReference type="NCBI Taxonomy" id="1076179"/>
    <lineage>
        <taxon>unclassified sequences</taxon>
        <taxon>metagenomes</taxon>
        <taxon>ecological metagenomes</taxon>
    </lineage>
</organism>
<reference evidence="5" key="1">
    <citation type="submission" date="2019-08" db="EMBL/GenBank/DDBJ databases">
        <authorList>
            <person name="Kucharzyk K."/>
            <person name="Murdoch R.W."/>
            <person name="Higgins S."/>
            <person name="Loffler F."/>
        </authorList>
    </citation>
    <scope>NUCLEOTIDE SEQUENCE</scope>
</reference>
<protein>
    <submittedName>
        <fullName evidence="5">Primosomal protein N</fullName>
        <ecNumber evidence="5">3.6.4.-</ecNumber>
    </submittedName>
</protein>
<dbReference type="GO" id="GO:0005524">
    <property type="term" value="F:ATP binding"/>
    <property type="evidence" value="ECO:0007669"/>
    <property type="project" value="UniProtKB-KW"/>
</dbReference>
<evidence type="ECO:0000256" key="3">
    <source>
        <dbReference type="ARBA" id="ARBA00023125"/>
    </source>
</evidence>
<keyword evidence="5" id="KW-0378">Hydrolase</keyword>
<evidence type="ECO:0000256" key="1">
    <source>
        <dbReference type="ARBA" id="ARBA00022741"/>
    </source>
</evidence>
<evidence type="ECO:0000256" key="2">
    <source>
        <dbReference type="ARBA" id="ARBA00022840"/>
    </source>
</evidence>
<accession>A0A645HHV8</accession>
<dbReference type="EC" id="3.6.4.-" evidence="5"/>
<keyword evidence="3" id="KW-0238">DNA-binding</keyword>
<dbReference type="SUPFAM" id="SSF52540">
    <property type="entry name" value="P-loop containing nucleoside triphosphate hydrolases"/>
    <property type="match status" value="1"/>
</dbReference>
<dbReference type="PANTHER" id="PTHR30580">
    <property type="entry name" value="PRIMOSOMAL PROTEIN N"/>
    <property type="match status" value="1"/>
</dbReference>
<keyword evidence="2" id="KW-0067">ATP-binding</keyword>
<evidence type="ECO:0000259" key="4">
    <source>
        <dbReference type="Pfam" id="PF18074"/>
    </source>
</evidence>
<name>A0A645HHV8_9ZZZZ</name>
<dbReference type="GO" id="GO:0043138">
    <property type="term" value="F:3'-5' DNA helicase activity"/>
    <property type="evidence" value="ECO:0007669"/>
    <property type="project" value="TreeGrafter"/>
</dbReference>
<keyword evidence="1" id="KW-0547">Nucleotide-binding</keyword>
<dbReference type="GO" id="GO:0006310">
    <property type="term" value="P:DNA recombination"/>
    <property type="evidence" value="ECO:0007669"/>
    <property type="project" value="TreeGrafter"/>
</dbReference>
<dbReference type="EMBL" id="VSSQ01093478">
    <property type="protein sequence ID" value="MPN38320.1"/>
    <property type="molecule type" value="Genomic_DNA"/>
</dbReference>
<dbReference type="GO" id="GO:0003677">
    <property type="term" value="F:DNA binding"/>
    <property type="evidence" value="ECO:0007669"/>
    <property type="project" value="UniProtKB-KW"/>
</dbReference>
<feature type="domain" description="Primosomal protein N C-terminal" evidence="4">
    <location>
        <begin position="79"/>
        <end position="169"/>
    </location>
</feature>
<comment type="caution">
    <text evidence="5">The sequence shown here is derived from an EMBL/GenBank/DDBJ whole genome shotgun (WGS) entry which is preliminary data.</text>
</comment>
<sequence length="173" mass="19544">MGIITADSTLNLPDFRSAERTFALMTQAAGRAGRGNLSGNVIIQTYNPEHYAIIDGSKHDYGAFYEKEIAFRKSLHYPPFSKMTKLTVNAFDESEVRRKAELIAADLKAAWRNNNRIAVQGPFLALIAKVNNCFRMNILIKSTDHDEVNQEIIRQNLHIRPDVIVDIDPLNVM</sequence>
<proteinExistence type="predicted"/>